<evidence type="ECO:0000256" key="1">
    <source>
        <dbReference type="ARBA" id="ARBA00001947"/>
    </source>
</evidence>
<comment type="cofactor">
    <cofactor evidence="1">
        <name>Zn(2+)</name>
        <dbReference type="ChEBI" id="CHEBI:29105"/>
    </cofactor>
</comment>
<name>A0A0H3KW98_PANAA</name>
<evidence type="ECO:0000256" key="9">
    <source>
        <dbReference type="ARBA" id="ARBA00022989"/>
    </source>
</evidence>
<reference evidence="15" key="1">
    <citation type="journal article" date="2012" name="Appl. Microbiol. Biotechnol.">
        <title>The complete genome sequence of Pantoea ananatis AJ13355, an organism with great biotechnological potential.</title>
        <authorList>
            <person name="Hara Y."/>
            <person name="Kadotani N."/>
            <person name="Izui H."/>
            <person name="Katashkina J.I."/>
            <person name="Kuvaeva T.M."/>
            <person name="Andreeva I.G."/>
            <person name="Golubeva L.I."/>
            <person name="Malko D.B."/>
            <person name="Makeev V.J."/>
            <person name="Mashko S.V."/>
            <person name="Kozlov Y.I."/>
        </authorList>
    </citation>
    <scope>NUCLEOTIDE SEQUENCE [LARGE SCALE GENOMIC DNA]</scope>
    <source>
        <strain evidence="15">AJ13355</strain>
    </source>
</reference>
<dbReference type="PATRIC" id="fig|932677.3.peg.1479"/>
<evidence type="ECO:0000313" key="14">
    <source>
        <dbReference type="EMBL" id="BAK11351.1"/>
    </source>
</evidence>
<dbReference type="KEGG" id="paj:PAJ_1271"/>
<dbReference type="HOGENOM" id="CLU_440007_0_0_6"/>
<evidence type="ECO:0000256" key="3">
    <source>
        <dbReference type="ARBA" id="ARBA00022475"/>
    </source>
</evidence>
<dbReference type="GO" id="GO:0004222">
    <property type="term" value="F:metalloendopeptidase activity"/>
    <property type="evidence" value="ECO:0007669"/>
    <property type="project" value="InterPro"/>
</dbReference>
<keyword evidence="3" id="KW-1003">Cell membrane</keyword>
<evidence type="ECO:0000259" key="13">
    <source>
        <dbReference type="Pfam" id="PF01435"/>
    </source>
</evidence>
<feature type="transmembrane region" description="Helical" evidence="12">
    <location>
        <begin position="166"/>
        <end position="189"/>
    </location>
</feature>
<dbReference type="PANTHER" id="PTHR43221">
    <property type="entry name" value="PROTEASE HTPX"/>
    <property type="match status" value="1"/>
</dbReference>
<keyword evidence="4" id="KW-0645">Protease</keyword>
<keyword evidence="6" id="KW-0479">Metal-binding</keyword>
<dbReference type="Gene3D" id="3.30.2010.10">
    <property type="entry name" value="Metalloproteases ('zincins'), catalytic domain"/>
    <property type="match status" value="1"/>
</dbReference>
<evidence type="ECO:0000256" key="6">
    <source>
        <dbReference type="ARBA" id="ARBA00022723"/>
    </source>
</evidence>
<keyword evidence="11 12" id="KW-0472">Membrane</keyword>
<keyword evidence="8" id="KW-0862">Zinc</keyword>
<evidence type="ECO:0000256" key="4">
    <source>
        <dbReference type="ARBA" id="ARBA00022670"/>
    </source>
</evidence>
<organism evidence="14 15">
    <name type="scientific">Pantoea ananatis (strain AJ13355)</name>
    <dbReference type="NCBI Taxonomy" id="932677"/>
    <lineage>
        <taxon>Bacteria</taxon>
        <taxon>Pseudomonadati</taxon>
        <taxon>Pseudomonadota</taxon>
        <taxon>Gammaproteobacteria</taxon>
        <taxon>Enterobacterales</taxon>
        <taxon>Erwiniaceae</taxon>
        <taxon>Pantoea</taxon>
    </lineage>
</organism>
<keyword evidence="9 12" id="KW-1133">Transmembrane helix</keyword>
<dbReference type="GO" id="GO:0006508">
    <property type="term" value="P:proteolysis"/>
    <property type="evidence" value="ECO:0007669"/>
    <property type="project" value="UniProtKB-KW"/>
</dbReference>
<evidence type="ECO:0000256" key="2">
    <source>
        <dbReference type="ARBA" id="ARBA00004651"/>
    </source>
</evidence>
<dbReference type="GO" id="GO:0005886">
    <property type="term" value="C:plasma membrane"/>
    <property type="evidence" value="ECO:0007669"/>
    <property type="project" value="UniProtKB-SubCell"/>
</dbReference>
<sequence length="646" mass="73070">MSETPCQYRQIINSLSPPPTMSERIIVNKLTALKKGYAKVFLWLLLTLFLTPAITLVFAHYGSHELDQEYTQIFIDNARAQNQSLGKLMQFLQANPPSSVCGPVADNLIDYKNAVCGPGSELSQFYLIGKVALWTMVFSGVILLMILLFSALAFKSRRGQLLSLRLARPFLMLACSLQVLVQGAMLVWLSFWGTAFFTQKYYPKLVILVALLVLAAMYYMIKGIFKKLPPEESIEGDVVSREAAPALWARVDALAASVGTIPPDHIIAGIDTNFFVTEAPLSVNDQPLQGRKLYVSIPLLRQLSTAQADSVMVHELTHLHEGDTASGALLGPKLHRFDMYTQLMSENLSTLIVFYPLYLYRLFFELAWQRNSREREFIADRNAAARVSSAAIIESLIKISAYASYRYEVERKLFANKTLYENAPGISQAIAVGLPQHVSSADFVSTMREQNIPHPFDSHPPLSERMRNVNYAVEEADYAVIAATSPADSWVDVIPVADQIEHRLWQKYERDFTSQHEESLAWRYQPTGEEETALVLKYFPDVPFTLKDGSQMIITWQGIVQPHSAGLLEWDNVKNINVLRQFGRDSVYVQHVQPNAQGKKRSKIRLPGLKKEIEHVKYTLNYYWHRHQTVRALKEQVQPETPQGTA</sequence>
<keyword evidence="7" id="KW-0378">Hydrolase</keyword>
<dbReference type="Proteomes" id="UP000006690">
    <property type="component" value="Chromosome"/>
</dbReference>
<dbReference type="InterPro" id="IPR001915">
    <property type="entry name" value="Peptidase_M48"/>
</dbReference>
<comment type="subcellular location">
    <subcellularLocation>
        <location evidence="2">Cell membrane</location>
        <topology evidence="2">Multi-pass membrane protein</topology>
    </subcellularLocation>
</comment>
<dbReference type="AlphaFoldDB" id="A0A0H3KW98"/>
<dbReference type="GO" id="GO:0046872">
    <property type="term" value="F:metal ion binding"/>
    <property type="evidence" value="ECO:0007669"/>
    <property type="project" value="UniProtKB-KW"/>
</dbReference>
<dbReference type="eggNOG" id="COG0501">
    <property type="taxonomic scope" value="Bacteria"/>
</dbReference>
<dbReference type="CDD" id="cd07328">
    <property type="entry name" value="M48_Ste24p_like"/>
    <property type="match status" value="1"/>
</dbReference>
<protein>
    <submittedName>
        <fullName evidence="14">Peptidase M48 Ste24p</fullName>
    </submittedName>
</protein>
<proteinExistence type="predicted"/>
<gene>
    <name evidence="14" type="ordered locus">PAJ_1271</name>
</gene>
<evidence type="ECO:0000313" key="15">
    <source>
        <dbReference type="Proteomes" id="UP000006690"/>
    </source>
</evidence>
<feature type="transmembrane region" description="Helical" evidence="12">
    <location>
        <begin position="348"/>
        <end position="368"/>
    </location>
</feature>
<dbReference type="PANTHER" id="PTHR43221:SF1">
    <property type="entry name" value="PROTEASE HTPX"/>
    <property type="match status" value="1"/>
</dbReference>
<evidence type="ECO:0000256" key="7">
    <source>
        <dbReference type="ARBA" id="ARBA00022801"/>
    </source>
</evidence>
<feature type="domain" description="Peptidase M48" evidence="13">
    <location>
        <begin position="289"/>
        <end position="471"/>
    </location>
</feature>
<evidence type="ECO:0000256" key="12">
    <source>
        <dbReference type="SAM" id="Phobius"/>
    </source>
</evidence>
<feature type="transmembrane region" description="Helical" evidence="12">
    <location>
        <begin position="201"/>
        <end position="221"/>
    </location>
</feature>
<dbReference type="Pfam" id="PF01435">
    <property type="entry name" value="Peptidase_M48"/>
    <property type="match status" value="1"/>
</dbReference>
<feature type="transmembrane region" description="Helical" evidence="12">
    <location>
        <begin position="131"/>
        <end position="154"/>
    </location>
</feature>
<dbReference type="OrthoDB" id="5295941at2"/>
<dbReference type="InterPro" id="IPR050083">
    <property type="entry name" value="HtpX_protease"/>
</dbReference>
<dbReference type="EMBL" id="AP012032">
    <property type="protein sequence ID" value="BAK11351.1"/>
    <property type="molecule type" value="Genomic_DNA"/>
</dbReference>
<accession>A0A0H3KW98</accession>
<keyword evidence="5 12" id="KW-0812">Transmembrane</keyword>
<evidence type="ECO:0000256" key="5">
    <source>
        <dbReference type="ARBA" id="ARBA00022692"/>
    </source>
</evidence>
<evidence type="ECO:0000256" key="8">
    <source>
        <dbReference type="ARBA" id="ARBA00022833"/>
    </source>
</evidence>
<evidence type="ECO:0000256" key="11">
    <source>
        <dbReference type="ARBA" id="ARBA00023136"/>
    </source>
</evidence>
<feature type="transmembrane region" description="Helical" evidence="12">
    <location>
        <begin position="40"/>
        <end position="61"/>
    </location>
</feature>
<evidence type="ECO:0000256" key="10">
    <source>
        <dbReference type="ARBA" id="ARBA00023049"/>
    </source>
</evidence>
<keyword evidence="10" id="KW-0482">Metalloprotease</keyword>